<evidence type="ECO:0000256" key="3">
    <source>
        <dbReference type="ARBA" id="ARBA00022692"/>
    </source>
</evidence>
<feature type="transmembrane region" description="Helical" evidence="6">
    <location>
        <begin position="770"/>
        <end position="792"/>
    </location>
</feature>
<feature type="transmembrane region" description="Helical" evidence="6">
    <location>
        <begin position="681"/>
        <end position="704"/>
    </location>
</feature>
<evidence type="ECO:0000256" key="5">
    <source>
        <dbReference type="ARBA" id="ARBA00023136"/>
    </source>
</evidence>
<reference evidence="9" key="1">
    <citation type="submission" date="2024-05" db="EMBL/GenBank/DDBJ databases">
        <authorList>
            <person name="Jung D.-H."/>
        </authorList>
    </citation>
    <scope>NUCLEOTIDE SEQUENCE</scope>
    <source>
        <strain evidence="9">JA-25</strain>
    </source>
</reference>
<organism evidence="9 10">
    <name type="scientific">Fibrivirga algicola</name>
    <dbReference type="NCBI Taxonomy" id="2950420"/>
    <lineage>
        <taxon>Bacteria</taxon>
        <taxon>Pseudomonadati</taxon>
        <taxon>Bacteroidota</taxon>
        <taxon>Cytophagia</taxon>
        <taxon>Cytophagales</taxon>
        <taxon>Spirosomataceae</taxon>
        <taxon>Fibrivirga</taxon>
    </lineage>
</organism>
<dbReference type="InterPro" id="IPR025857">
    <property type="entry name" value="MacB_PCD"/>
</dbReference>
<proteinExistence type="predicted"/>
<evidence type="ECO:0000256" key="2">
    <source>
        <dbReference type="ARBA" id="ARBA00022475"/>
    </source>
</evidence>
<dbReference type="Pfam" id="PF12704">
    <property type="entry name" value="MacB_PCD"/>
    <property type="match status" value="2"/>
</dbReference>
<evidence type="ECO:0000256" key="4">
    <source>
        <dbReference type="ARBA" id="ARBA00022989"/>
    </source>
</evidence>
<feature type="transmembrane region" description="Helical" evidence="6">
    <location>
        <begin position="21"/>
        <end position="42"/>
    </location>
</feature>
<feature type="domain" description="MacB-like periplasmic core" evidence="8">
    <location>
        <begin position="431"/>
        <end position="637"/>
    </location>
</feature>
<feature type="transmembrane region" description="Helical" evidence="6">
    <location>
        <begin position="332"/>
        <end position="358"/>
    </location>
</feature>
<dbReference type="PANTHER" id="PTHR30572:SF18">
    <property type="entry name" value="ABC-TYPE MACROLIDE FAMILY EXPORT SYSTEM PERMEASE COMPONENT 2"/>
    <property type="match status" value="1"/>
</dbReference>
<evidence type="ECO:0000313" key="10">
    <source>
        <dbReference type="Proteomes" id="UP000606008"/>
    </source>
</evidence>
<accession>A0ABX0QEN3</accession>
<feature type="transmembrane region" description="Helical" evidence="6">
    <location>
        <begin position="378"/>
        <end position="399"/>
    </location>
</feature>
<keyword evidence="3 6" id="KW-0812">Transmembrane</keyword>
<dbReference type="Proteomes" id="UP000606008">
    <property type="component" value="Unassembled WGS sequence"/>
</dbReference>
<name>A0ABX0QEN3_9BACT</name>
<dbReference type="EMBL" id="WAEL01000002">
    <property type="protein sequence ID" value="NID09675.1"/>
    <property type="molecule type" value="Genomic_DNA"/>
</dbReference>
<sequence>MLQNYLKIAWRNLLRRRFYSLLNIAGLAVGITFALLIGAYSWGEYQVNRTLRNAAQQCIVQSRWTEANRGLEFTSLAPIGPALKAEYPTLVANYYRFYGVSATLSKGTNHFRESIQIGDSMLLTMYGFPMLHGDPRTALTGPNSVVITADKAVKLFGKTDVLNESLTIETPIGGKQQFLVTGVLLALPNNSVSHLLTDNNEVFMSMGGVSFFGTDVFSWQNPYIVTYVELKPGVTPEALEKPMAQLLAKHTPPDVQKSLTAYVTPLPDYYWQSNNGLIRKLITTLAAVGLFILLMAVVNFVNLSLGTSATRLREIGVRKVLGGLRQQLTIQFLIEALTLTALATGLSLGLFVLLQSSFAGVVGKPLPSLPGLLLTHGWWLLVFVVVVGTLAGTYPALYLSAYSSVDSLKGKARSVREGLWFRRGLVTVQFAIAVFVFVGAVIMSRQINWFFNADLGYQKEAVLTVSSLPRTWSSEGVSRMAAVRDQFVRLPGVEAASLSFEIPNGNVGNTGKLYPQGRDSTQAVGVSVMTTDEQYAQTYQLKLRSGQYFHVGQSAYDSTSLVLNEAAVASLGFASPEAAVGQLVRFQGGARTYQIRGVVQNFHVGSMHKAIQPLAIGQVQDARIYRFFSFRLAAGNSHQTIARLERTWQALFPDAPFNYAFMDETLQTLYQTEVQLEKASYVATGLALLIVLLGVVGLVSLSVARRTKEVGIRKVLGASVPGIVGLFLRDYAWTMVLANAIAWPLAYWALSTWLADYAYHLPVTLSPFVLVGAGLALITAVVISLQVVKAALVNPVTSLRSE</sequence>
<feature type="transmembrane region" description="Helical" evidence="6">
    <location>
        <begin position="731"/>
        <end position="750"/>
    </location>
</feature>
<comment type="subcellular location">
    <subcellularLocation>
        <location evidence="1">Cell membrane</location>
        <topology evidence="1">Multi-pass membrane protein</topology>
    </subcellularLocation>
</comment>
<dbReference type="InterPro" id="IPR003838">
    <property type="entry name" value="ABC3_permease_C"/>
</dbReference>
<feature type="transmembrane region" description="Helical" evidence="6">
    <location>
        <begin position="281"/>
        <end position="303"/>
    </location>
</feature>
<gene>
    <name evidence="9" type="ORF">F7231_05790</name>
</gene>
<feature type="domain" description="ABC3 transporter permease C-terminal" evidence="7">
    <location>
        <begin position="288"/>
        <end position="399"/>
    </location>
</feature>
<evidence type="ECO:0000259" key="8">
    <source>
        <dbReference type="Pfam" id="PF12704"/>
    </source>
</evidence>
<feature type="domain" description="MacB-like periplasmic core" evidence="8">
    <location>
        <begin position="20"/>
        <end position="245"/>
    </location>
</feature>
<feature type="transmembrane region" description="Helical" evidence="6">
    <location>
        <begin position="420"/>
        <end position="443"/>
    </location>
</feature>
<evidence type="ECO:0000259" key="7">
    <source>
        <dbReference type="Pfam" id="PF02687"/>
    </source>
</evidence>
<comment type="caution">
    <text evidence="9">The sequence shown here is derived from an EMBL/GenBank/DDBJ whole genome shotgun (WGS) entry which is preliminary data.</text>
</comment>
<dbReference type="RefSeq" id="WP_166691261.1">
    <property type="nucleotide sequence ID" value="NZ_WAEL01000002.1"/>
</dbReference>
<evidence type="ECO:0000256" key="6">
    <source>
        <dbReference type="SAM" id="Phobius"/>
    </source>
</evidence>
<dbReference type="InterPro" id="IPR050250">
    <property type="entry name" value="Macrolide_Exporter_MacB"/>
</dbReference>
<keyword evidence="2" id="KW-1003">Cell membrane</keyword>
<feature type="domain" description="ABC3 transporter permease C-terminal" evidence="7">
    <location>
        <begin position="682"/>
        <end position="784"/>
    </location>
</feature>
<keyword evidence="5 6" id="KW-0472">Membrane</keyword>
<dbReference type="Pfam" id="PF02687">
    <property type="entry name" value="FtsX"/>
    <property type="match status" value="2"/>
</dbReference>
<dbReference type="PANTHER" id="PTHR30572">
    <property type="entry name" value="MEMBRANE COMPONENT OF TRANSPORTER-RELATED"/>
    <property type="match status" value="1"/>
</dbReference>
<evidence type="ECO:0000256" key="1">
    <source>
        <dbReference type="ARBA" id="ARBA00004651"/>
    </source>
</evidence>
<evidence type="ECO:0000313" key="9">
    <source>
        <dbReference type="EMBL" id="NID09675.1"/>
    </source>
</evidence>
<protein>
    <submittedName>
        <fullName evidence="9">FtsX-like permease family protein</fullName>
    </submittedName>
</protein>
<keyword evidence="10" id="KW-1185">Reference proteome</keyword>
<keyword evidence="4 6" id="KW-1133">Transmembrane helix</keyword>